<reference evidence="1 2" key="1">
    <citation type="submission" date="2024-09" db="EMBL/GenBank/DDBJ databases">
        <authorList>
            <person name="Sun Q."/>
            <person name="Mori K."/>
        </authorList>
    </citation>
    <scope>NUCLEOTIDE SEQUENCE [LARGE SCALE GENOMIC DNA]</scope>
    <source>
        <strain evidence="1 2">CECT 8300</strain>
    </source>
</reference>
<evidence type="ECO:0000313" key="1">
    <source>
        <dbReference type="EMBL" id="MFB9104374.1"/>
    </source>
</evidence>
<organism evidence="1 2">
    <name type="scientific">Algibacter miyuki</name>
    <dbReference type="NCBI Taxonomy" id="1306933"/>
    <lineage>
        <taxon>Bacteria</taxon>
        <taxon>Pseudomonadati</taxon>
        <taxon>Bacteroidota</taxon>
        <taxon>Flavobacteriia</taxon>
        <taxon>Flavobacteriales</taxon>
        <taxon>Flavobacteriaceae</taxon>
        <taxon>Algibacter</taxon>
    </lineage>
</organism>
<dbReference type="PANTHER" id="PTHR33202:SF7">
    <property type="entry name" value="FERRIC UPTAKE REGULATION PROTEIN"/>
    <property type="match status" value="1"/>
</dbReference>
<dbReference type="Pfam" id="PF01475">
    <property type="entry name" value="FUR"/>
    <property type="match status" value="1"/>
</dbReference>
<keyword evidence="2" id="KW-1185">Reference proteome</keyword>
<name>A0ABV5GXJ2_9FLAO</name>
<dbReference type="PANTHER" id="PTHR33202">
    <property type="entry name" value="ZINC UPTAKE REGULATION PROTEIN"/>
    <property type="match status" value="1"/>
</dbReference>
<dbReference type="InterPro" id="IPR036388">
    <property type="entry name" value="WH-like_DNA-bd_sf"/>
</dbReference>
<accession>A0ABV5GXJ2</accession>
<dbReference type="InterPro" id="IPR002481">
    <property type="entry name" value="FUR"/>
</dbReference>
<dbReference type="Gene3D" id="1.10.10.10">
    <property type="entry name" value="Winged helix-like DNA-binding domain superfamily/Winged helix DNA-binding domain"/>
    <property type="match status" value="1"/>
</dbReference>
<protein>
    <submittedName>
        <fullName evidence="1">Fur family transcriptional regulator</fullName>
    </submittedName>
</protein>
<evidence type="ECO:0000313" key="2">
    <source>
        <dbReference type="Proteomes" id="UP001589590"/>
    </source>
</evidence>
<sequence length="126" mass="14133">MGIIRKTKSVKILLDEFDKHTSAISAVALIENLSSQMNKTTVYRILDKLENDGVLHSFFGKNGHKWYAKCHDCSSSKHHDSHAHFQCLHCGKVDCLDTDFNVPQIPNHRVEASQVLLQGSCKACLV</sequence>
<dbReference type="Proteomes" id="UP001589590">
    <property type="component" value="Unassembled WGS sequence"/>
</dbReference>
<dbReference type="RefSeq" id="WP_290271172.1">
    <property type="nucleotide sequence ID" value="NZ_JAUFQP010000010.1"/>
</dbReference>
<proteinExistence type="predicted"/>
<dbReference type="SUPFAM" id="SSF46785">
    <property type="entry name" value="Winged helix' DNA-binding domain"/>
    <property type="match status" value="1"/>
</dbReference>
<dbReference type="EMBL" id="JBHMFA010000004">
    <property type="protein sequence ID" value="MFB9104374.1"/>
    <property type="molecule type" value="Genomic_DNA"/>
</dbReference>
<comment type="caution">
    <text evidence="1">The sequence shown here is derived from an EMBL/GenBank/DDBJ whole genome shotgun (WGS) entry which is preliminary data.</text>
</comment>
<dbReference type="InterPro" id="IPR036390">
    <property type="entry name" value="WH_DNA-bd_sf"/>
</dbReference>
<gene>
    <name evidence="1" type="ORF">ACFFU1_05670</name>
</gene>